<evidence type="ECO:0000259" key="3">
    <source>
        <dbReference type="SMART" id="SM00287"/>
    </source>
</evidence>
<gene>
    <name evidence="4" type="ORF">D1825_12560</name>
</gene>
<dbReference type="Proteomes" id="UP000283374">
    <property type="component" value="Unassembled WGS sequence"/>
</dbReference>
<dbReference type="SMART" id="SM00287">
    <property type="entry name" value="SH3b"/>
    <property type="match status" value="1"/>
</dbReference>
<keyword evidence="2" id="KW-0732">Signal</keyword>
<accession>A0A413RJQ9</accession>
<dbReference type="Gene3D" id="2.30.30.40">
    <property type="entry name" value="SH3 Domains"/>
    <property type="match status" value="2"/>
</dbReference>
<evidence type="ECO:0000256" key="1">
    <source>
        <dbReference type="SAM" id="MobiDB-lite"/>
    </source>
</evidence>
<dbReference type="SUPFAM" id="SSF51261">
    <property type="entry name" value="Duplicated hybrid motif"/>
    <property type="match status" value="1"/>
</dbReference>
<reference evidence="4 5" key="1">
    <citation type="submission" date="2018-08" db="EMBL/GenBank/DDBJ databases">
        <title>Cellulomonas rhizosphaerae sp. nov., a novel actinomycete isolated from soil.</title>
        <authorList>
            <person name="Tian Y."/>
        </authorList>
    </citation>
    <scope>NUCLEOTIDE SEQUENCE [LARGE SCALE GENOMIC DNA]</scope>
    <source>
        <strain evidence="4 5">NEAU-TCZ24</strain>
    </source>
</reference>
<dbReference type="GO" id="GO:0004222">
    <property type="term" value="F:metalloendopeptidase activity"/>
    <property type="evidence" value="ECO:0007669"/>
    <property type="project" value="TreeGrafter"/>
</dbReference>
<sequence>MSPRPATRALLRIGAAAGAGVLLASLALSPAQAATATPKPAPSATAPATPKPTATATPKPTATATPKPTATATPKPTATATPKPTATATPKPTATATPKPTPTPTATPKPPAIPKKLTQAKTDGGTTVVLPLVAKTYTITSAYGARCIPVRGGSTFHYGLDQAVADGTPIYAVASGTVSSVVAPRNGAAGYVSVRSVIDGQVTYIGYVHMWNPGKYVKLGQAVSVGQHIADVGASGPATGPHLHLEVWQNAFYGWGTAVDPAKWLAARHLPVVSLAKAYRAAAAPTKCTYYPTYGLRVRSGPSTSDKILKTVPANTTLANKPGVKINRFIPVTVTTASGKKISGWVSSDYISQYKTYSLAKKATVRARATSASARVATVSAGRQVTLLGKSGKWSHVRVAGYTGWVPTKSVRAGL</sequence>
<dbReference type="InterPro" id="IPR011055">
    <property type="entry name" value="Dup_hybrid_motif"/>
</dbReference>
<feature type="compositionally biased region" description="Pro residues" evidence="1">
    <location>
        <begin position="99"/>
        <end position="113"/>
    </location>
</feature>
<dbReference type="Pfam" id="PF08239">
    <property type="entry name" value="SH3_3"/>
    <property type="match status" value="1"/>
</dbReference>
<name>A0A413RJQ9_9CELL</name>
<feature type="chain" id="PRO_5019113916" description="SH3b domain-containing protein" evidence="2">
    <location>
        <begin position="34"/>
        <end position="415"/>
    </location>
</feature>
<dbReference type="CDD" id="cd12797">
    <property type="entry name" value="M23_peptidase"/>
    <property type="match status" value="1"/>
</dbReference>
<proteinExistence type="predicted"/>
<dbReference type="Pfam" id="PF01551">
    <property type="entry name" value="Peptidase_M23"/>
    <property type="match status" value="1"/>
</dbReference>
<keyword evidence="5" id="KW-1185">Reference proteome</keyword>
<organism evidence="4 5">
    <name type="scientific">Cellulomonas rhizosphaerae</name>
    <dbReference type="NCBI Taxonomy" id="2293719"/>
    <lineage>
        <taxon>Bacteria</taxon>
        <taxon>Bacillati</taxon>
        <taxon>Actinomycetota</taxon>
        <taxon>Actinomycetes</taxon>
        <taxon>Micrococcales</taxon>
        <taxon>Cellulomonadaceae</taxon>
        <taxon>Cellulomonas</taxon>
    </lineage>
</organism>
<evidence type="ECO:0000256" key="2">
    <source>
        <dbReference type="SAM" id="SignalP"/>
    </source>
</evidence>
<dbReference type="PANTHER" id="PTHR21666:SF270">
    <property type="entry name" value="MUREIN HYDROLASE ACTIVATOR ENVC"/>
    <property type="match status" value="1"/>
</dbReference>
<dbReference type="OrthoDB" id="1099523at2"/>
<evidence type="ECO:0000313" key="5">
    <source>
        <dbReference type="Proteomes" id="UP000283374"/>
    </source>
</evidence>
<dbReference type="PRINTS" id="PR01217">
    <property type="entry name" value="PRICHEXTENSN"/>
</dbReference>
<comment type="caution">
    <text evidence="4">The sequence shown here is derived from an EMBL/GenBank/DDBJ whole genome shotgun (WGS) entry which is preliminary data.</text>
</comment>
<dbReference type="Gene3D" id="2.70.70.10">
    <property type="entry name" value="Glucose Permease (Domain IIA)"/>
    <property type="match status" value="1"/>
</dbReference>
<dbReference type="InterPro" id="IPR050570">
    <property type="entry name" value="Cell_wall_metabolism_enzyme"/>
</dbReference>
<dbReference type="RefSeq" id="WP_118767756.1">
    <property type="nucleotide sequence ID" value="NZ_QWKP01000208.1"/>
</dbReference>
<protein>
    <recommendedName>
        <fullName evidence="3">SH3b domain-containing protein</fullName>
    </recommendedName>
</protein>
<dbReference type="AlphaFoldDB" id="A0A413RJQ9"/>
<feature type="domain" description="SH3b" evidence="3">
    <location>
        <begin position="352"/>
        <end position="414"/>
    </location>
</feature>
<dbReference type="InterPro" id="IPR016047">
    <property type="entry name" value="M23ase_b-sheet_dom"/>
</dbReference>
<dbReference type="PROSITE" id="PS51318">
    <property type="entry name" value="TAT"/>
    <property type="match status" value="1"/>
</dbReference>
<feature type="region of interest" description="Disordered" evidence="1">
    <location>
        <begin position="31"/>
        <end position="120"/>
    </location>
</feature>
<evidence type="ECO:0000313" key="4">
    <source>
        <dbReference type="EMBL" id="RHA38979.1"/>
    </source>
</evidence>
<dbReference type="EMBL" id="QWKP01000208">
    <property type="protein sequence ID" value="RHA38979.1"/>
    <property type="molecule type" value="Genomic_DNA"/>
</dbReference>
<dbReference type="InterPro" id="IPR003646">
    <property type="entry name" value="SH3-like_bac-type"/>
</dbReference>
<dbReference type="InterPro" id="IPR006311">
    <property type="entry name" value="TAT_signal"/>
</dbReference>
<dbReference type="PANTHER" id="PTHR21666">
    <property type="entry name" value="PEPTIDASE-RELATED"/>
    <property type="match status" value="1"/>
</dbReference>
<feature type="signal peptide" evidence="2">
    <location>
        <begin position="1"/>
        <end position="33"/>
    </location>
</feature>
<feature type="compositionally biased region" description="Low complexity" evidence="1">
    <location>
        <begin position="31"/>
        <end position="98"/>
    </location>
</feature>